<dbReference type="EMBL" id="JBHLUN010000001">
    <property type="protein sequence ID" value="MFC0406617.1"/>
    <property type="molecule type" value="Genomic_DNA"/>
</dbReference>
<organism evidence="1 2">
    <name type="scientific">Roseomonas elaeocarpi</name>
    <dbReference type="NCBI Taxonomy" id="907779"/>
    <lineage>
        <taxon>Bacteria</taxon>
        <taxon>Pseudomonadati</taxon>
        <taxon>Pseudomonadota</taxon>
        <taxon>Alphaproteobacteria</taxon>
        <taxon>Acetobacterales</taxon>
        <taxon>Roseomonadaceae</taxon>
        <taxon>Roseomonas</taxon>
    </lineage>
</organism>
<evidence type="ECO:0000313" key="1">
    <source>
        <dbReference type="EMBL" id="MFC0406617.1"/>
    </source>
</evidence>
<dbReference type="InterPro" id="IPR051159">
    <property type="entry name" value="Hexapeptide_acetyltransf"/>
</dbReference>
<keyword evidence="1" id="KW-0808">Transferase</keyword>
<keyword evidence="1" id="KW-0012">Acyltransferase</keyword>
<dbReference type="GO" id="GO:0016746">
    <property type="term" value="F:acyltransferase activity"/>
    <property type="evidence" value="ECO:0007669"/>
    <property type="project" value="UniProtKB-KW"/>
</dbReference>
<dbReference type="PANTHER" id="PTHR23416">
    <property type="entry name" value="SIALIC ACID SYNTHASE-RELATED"/>
    <property type="match status" value="1"/>
</dbReference>
<dbReference type="Gene3D" id="2.160.10.10">
    <property type="entry name" value="Hexapeptide repeat proteins"/>
    <property type="match status" value="1"/>
</dbReference>
<reference evidence="1 2" key="1">
    <citation type="submission" date="2024-09" db="EMBL/GenBank/DDBJ databases">
        <authorList>
            <person name="Sun Q."/>
            <person name="Mori K."/>
        </authorList>
    </citation>
    <scope>NUCLEOTIDE SEQUENCE [LARGE SCALE GENOMIC DNA]</scope>
    <source>
        <strain evidence="1 2">TBRC 5777</strain>
    </source>
</reference>
<accession>A0ABV6JLL9</accession>
<dbReference type="SUPFAM" id="SSF51161">
    <property type="entry name" value="Trimeric LpxA-like enzymes"/>
    <property type="match status" value="1"/>
</dbReference>
<protein>
    <submittedName>
        <fullName evidence="1">Acyltransferase</fullName>
    </submittedName>
</protein>
<dbReference type="InterPro" id="IPR011004">
    <property type="entry name" value="Trimer_LpxA-like_sf"/>
</dbReference>
<comment type="caution">
    <text evidence="1">The sequence shown here is derived from an EMBL/GenBank/DDBJ whole genome shotgun (WGS) entry which is preliminary data.</text>
</comment>
<evidence type="ECO:0000313" key="2">
    <source>
        <dbReference type="Proteomes" id="UP001589865"/>
    </source>
</evidence>
<dbReference type="Proteomes" id="UP001589865">
    <property type="component" value="Unassembled WGS sequence"/>
</dbReference>
<name>A0ABV6JLL9_9PROT</name>
<dbReference type="PANTHER" id="PTHR23416:SF78">
    <property type="entry name" value="LIPOPOLYSACCHARIDE BIOSYNTHESIS O-ACETYL TRANSFERASE WBBJ-RELATED"/>
    <property type="match status" value="1"/>
</dbReference>
<keyword evidence="2" id="KW-1185">Reference proteome</keyword>
<sequence>MEIIGNVERNKVVGSPEGLRVHFYSVDCSIEVGDECQLSGLTVHFRSPGCKVVIGPRCIMRGDVHLKSPNVSVLIGRNLRARTGIFMNVAGGNVVIGDDCLFASVKFRTSDSHRILDAASGEAINPPGNIVVGDRVWMAEDVLLLRNAEVGSDSVVGARSLVNGSIPDGSLAVGTPARVVRTGVRWEE</sequence>
<gene>
    <name evidence="1" type="ORF">ACFFGY_00050</name>
</gene>
<proteinExistence type="predicted"/>
<dbReference type="RefSeq" id="WP_377042288.1">
    <property type="nucleotide sequence ID" value="NZ_JBHLUN010000001.1"/>
</dbReference>